<evidence type="ECO:0000313" key="2">
    <source>
        <dbReference type="EMBL" id="MFK4446630.1"/>
    </source>
</evidence>
<reference evidence="2 3" key="2">
    <citation type="submission" date="2024-11" db="EMBL/GenBank/DDBJ databases">
        <title>Using genomics to understand microbial adaptation to soil warming.</title>
        <authorList>
            <person name="Deangelis K.M. PhD."/>
        </authorList>
    </citation>
    <scope>NUCLEOTIDE SEQUENCE [LARGE SCALE GENOMIC DNA]</scope>
    <source>
        <strain evidence="2 3">GAS97</strain>
    </source>
</reference>
<dbReference type="EMBL" id="JBIYDN010000027">
    <property type="protein sequence ID" value="MFK4446630.1"/>
    <property type="molecule type" value="Genomic_DNA"/>
</dbReference>
<evidence type="ECO:0000313" key="3">
    <source>
        <dbReference type="Proteomes" id="UP001620514"/>
    </source>
</evidence>
<reference evidence="2 3" key="1">
    <citation type="submission" date="2024-10" db="EMBL/GenBank/DDBJ databases">
        <authorList>
            <person name="Deangelis K."/>
            <person name="Huntemann M."/>
            <person name="Clum A."/>
            <person name="Wang J."/>
            <person name="Palaniappan K."/>
            <person name="Ritter S."/>
            <person name="Chen I.-M."/>
            <person name="Stamatis D."/>
            <person name="Reddy T."/>
            <person name="O'Malley R."/>
            <person name="Daum C."/>
            <person name="Ng V."/>
            <person name="Ivanova N."/>
            <person name="Kyrpides N."/>
            <person name="Woyke T."/>
        </authorList>
    </citation>
    <scope>NUCLEOTIDE SEQUENCE [LARGE SCALE GENOMIC DNA]</scope>
    <source>
        <strain evidence="2 3">GAS97</strain>
    </source>
</reference>
<evidence type="ECO:0000256" key="1">
    <source>
        <dbReference type="SAM" id="MobiDB-lite"/>
    </source>
</evidence>
<gene>
    <name evidence="2" type="ORF">ABH943_006662</name>
</gene>
<sequence length="113" mass="12300">MRERNAGMAARRSYGFPCQRIRVIAGLGLGLADRPAQPHCRVRTKPRRDPPLLLPKHQVRSRPPVSSSMETAISEMITHTIMYHAGAIVSPVTLISQATTSCAEPPNTDTATA</sequence>
<proteinExistence type="predicted"/>
<accession>A0ABW8MSD7</accession>
<feature type="region of interest" description="Disordered" evidence="1">
    <location>
        <begin position="35"/>
        <end position="67"/>
    </location>
</feature>
<comment type="caution">
    <text evidence="2">The sequence shown here is derived from an EMBL/GenBank/DDBJ whole genome shotgun (WGS) entry which is preliminary data.</text>
</comment>
<keyword evidence="3" id="KW-1185">Reference proteome</keyword>
<organism evidence="2 3">
    <name type="scientific">Caballeronia udeis</name>
    <dbReference type="NCBI Taxonomy" id="1232866"/>
    <lineage>
        <taxon>Bacteria</taxon>
        <taxon>Pseudomonadati</taxon>
        <taxon>Pseudomonadota</taxon>
        <taxon>Betaproteobacteria</taxon>
        <taxon>Burkholderiales</taxon>
        <taxon>Burkholderiaceae</taxon>
        <taxon>Caballeronia</taxon>
    </lineage>
</organism>
<protein>
    <submittedName>
        <fullName evidence="2">Uncharacterized protein</fullName>
    </submittedName>
</protein>
<name>A0ABW8MSD7_9BURK</name>
<dbReference type="Proteomes" id="UP001620514">
    <property type="component" value="Unassembled WGS sequence"/>
</dbReference>